<comment type="caution">
    <text evidence="1">The sequence shown here is derived from an EMBL/GenBank/DDBJ whole genome shotgun (WGS) entry which is preliminary data.</text>
</comment>
<dbReference type="RefSeq" id="WP_345132298.1">
    <property type="nucleotide sequence ID" value="NZ_BAABAT010000020.1"/>
</dbReference>
<reference evidence="2" key="1">
    <citation type="journal article" date="2019" name="Int. J. Syst. Evol. Microbiol.">
        <title>The Global Catalogue of Microorganisms (GCM) 10K type strain sequencing project: providing services to taxonomists for standard genome sequencing and annotation.</title>
        <authorList>
            <consortium name="The Broad Institute Genomics Platform"/>
            <consortium name="The Broad Institute Genome Sequencing Center for Infectious Disease"/>
            <person name="Wu L."/>
            <person name="Ma J."/>
        </authorList>
    </citation>
    <scope>NUCLEOTIDE SEQUENCE [LARGE SCALE GENOMIC DNA]</scope>
    <source>
        <strain evidence="2">JCM 17441</strain>
    </source>
</reference>
<sequence>MNNAKRLVRRLLVGGIATATVAAGLVVGVTGPASADPVAGLVGVGSDTTQDVMNGAADAIGLGVVGSYDAIDPITKAQHLVISGKRSCTFNRPNGSGQGVTALRQSGNVAAAISGTFPDEVDLPELGCIDFARSSSDPGTNQSTNGRWAYIPFALDAVAVASQHFGDATATNYNALSFDPNNSPTGQGTLQKLYRDGTAVTVNGVTYDPQCNVAPCAGGATPIHLYIPQNGSGTRTYWLGKMGITTVPNWVHDHAWNGTDYTGTLVEEHDGTVLEADALGIAPFSIAQWVSQRNGHGDRRHNAHLHSLVNVTTSAVFNPLTGAFPTVETGGLNSSFLVRREVYNVVEWSKVNVGNAAFDASLYAVFGPGQGLCGKSSVILNYGFGLLNSAPLGHTCGAIVDGLRAYAAG</sequence>
<name>A0ABP8DGE4_9ACTN</name>
<proteinExistence type="predicted"/>
<keyword evidence="2" id="KW-1185">Reference proteome</keyword>
<dbReference type="PROSITE" id="PS51318">
    <property type="entry name" value="TAT"/>
    <property type="match status" value="1"/>
</dbReference>
<gene>
    <name evidence="1" type="ORF">GCM10022255_063660</name>
</gene>
<dbReference type="EMBL" id="BAABAT010000020">
    <property type="protein sequence ID" value="GAA4255308.1"/>
    <property type="molecule type" value="Genomic_DNA"/>
</dbReference>
<dbReference type="SUPFAM" id="SSF53850">
    <property type="entry name" value="Periplasmic binding protein-like II"/>
    <property type="match status" value="1"/>
</dbReference>
<dbReference type="Proteomes" id="UP001500620">
    <property type="component" value="Unassembled WGS sequence"/>
</dbReference>
<organism evidence="1 2">
    <name type="scientific">Dactylosporangium darangshiense</name>
    <dbReference type="NCBI Taxonomy" id="579108"/>
    <lineage>
        <taxon>Bacteria</taxon>
        <taxon>Bacillati</taxon>
        <taxon>Actinomycetota</taxon>
        <taxon>Actinomycetes</taxon>
        <taxon>Micromonosporales</taxon>
        <taxon>Micromonosporaceae</taxon>
        <taxon>Dactylosporangium</taxon>
    </lineage>
</organism>
<dbReference type="InterPro" id="IPR006311">
    <property type="entry name" value="TAT_signal"/>
</dbReference>
<evidence type="ECO:0000313" key="2">
    <source>
        <dbReference type="Proteomes" id="UP001500620"/>
    </source>
</evidence>
<evidence type="ECO:0000313" key="1">
    <source>
        <dbReference type="EMBL" id="GAA4255308.1"/>
    </source>
</evidence>
<protein>
    <submittedName>
        <fullName evidence="1">Substrate-binding domain-containing protein</fullName>
    </submittedName>
</protein>
<accession>A0ABP8DGE4</accession>